<evidence type="ECO:0000256" key="1">
    <source>
        <dbReference type="SAM" id="MobiDB-lite"/>
    </source>
</evidence>
<protein>
    <recommendedName>
        <fullName evidence="2">ATPase AAA-type core domain-containing protein</fullName>
    </recommendedName>
</protein>
<dbReference type="GO" id="GO:0005634">
    <property type="term" value="C:nucleus"/>
    <property type="evidence" value="ECO:0007669"/>
    <property type="project" value="TreeGrafter"/>
</dbReference>
<dbReference type="PANTHER" id="PTHR23389:SF21">
    <property type="entry name" value="ATPASE FAMILY AAA DOMAIN-CONTAINING PROTEIN 5"/>
    <property type="match status" value="1"/>
</dbReference>
<dbReference type="OrthoDB" id="9996895at2759"/>
<evidence type="ECO:0000259" key="2">
    <source>
        <dbReference type="Pfam" id="PF00004"/>
    </source>
</evidence>
<dbReference type="GO" id="GO:0016887">
    <property type="term" value="F:ATP hydrolysis activity"/>
    <property type="evidence" value="ECO:0007669"/>
    <property type="project" value="InterPro"/>
</dbReference>
<dbReference type="InterPro" id="IPR027417">
    <property type="entry name" value="P-loop_NTPase"/>
</dbReference>
<dbReference type="Proteomes" id="UP001153714">
    <property type="component" value="Chromosome 6"/>
</dbReference>
<reference evidence="3" key="1">
    <citation type="submission" date="2021-12" db="EMBL/GenBank/DDBJ databases">
        <authorList>
            <person name="King R."/>
        </authorList>
    </citation>
    <scope>NUCLEOTIDE SEQUENCE</scope>
</reference>
<dbReference type="GO" id="GO:0061860">
    <property type="term" value="F:DNA clamp unloader activity"/>
    <property type="evidence" value="ECO:0007669"/>
    <property type="project" value="TreeGrafter"/>
</dbReference>
<dbReference type="PANTHER" id="PTHR23389">
    <property type="entry name" value="CHROMOSOME TRANSMISSION FIDELITY FACTOR 18"/>
    <property type="match status" value="1"/>
</dbReference>
<keyword evidence="4" id="KW-1185">Reference proteome</keyword>
<feature type="domain" description="ATPase AAA-type core" evidence="2">
    <location>
        <begin position="776"/>
        <end position="909"/>
    </location>
</feature>
<gene>
    <name evidence="3" type="ORF">DIATSA_LOCUS11256</name>
</gene>
<sequence>MSNFLQSVDHLETTCGELLKNSSINKRITNISKSKENIFHHKYRKDLKKKLKKYRLRPDGQEDPLVLDVSRILLTSLRIKSPNSKEPSPVECSFQNELIPKNYLFKMGRRKLILSKKTSDASNLAIANDKLDKNVNDISSISQVVKKIDDLKNGTETDNNIVTKNNNDLLSIKENDKKQTNAFKVLMESRNKSIGSNSPGKEKVLEECKPQESIEKRNEKAKRTLLLQKMAEAKGSIKKKEIEEYQDKVIKKKLEKRAERFKSLILKYDSKSTSEVRKQDVLEKLSVKVDSQTDADNKAFKHHKIQLVDIFQQSTEATEKSKIKYVIDEDVEFLKKLSPSLKKRENMLCYFKKIEKDNNNENEDESVDNGLIKVKFTSKLKKKAKKKTKLSLNKQEHDDLINMNCTTNFVDINHGFTEKKENVLSKQNSNTRENNCINIKDSEVEVSRPRRNIKRPAKYIDEVLTSSSDEELHIFTPKKKKHIDNQNEFRSKVNKNKIETNLSLEVKKESIELDTIKSKKVKIDRHKKPAKLAPIFNAKPQLDASALEAKLKFLHSGVPDKLKKVVEKQSVKNTEFEIFNAVVHVQQKNHEPLCIFNFDKVDYTKNNSDDDLVCDVKFDGLYKSILKLENQQPKINYMNVVPTDIDIQKVLLGMKKYYPKFPVYRTYRLLKDKNRGEYRDNSYLDHDNSVEIINGMSDVNIESPDRLNWTDKYKPMSSKELIGNFEATKELKKWLISWTENDIKTKKHDNIDSDSSDFYYSDTDSKDSVKFTNNLLILNGPVGSGKTSIVYAVATELAIKVLEVNASSKRTGKIMLQDLQEATQSHKVNRGKTSSQENSQKCSEVIEVKVSTKHKKRGRPKKPFQKSMKKKESVVSNDMASQSQSSQDNTRTCMSLILIDDADIVFEQDDGFCSAIVQLVHCSKRPVILITSSTSCLHLQRFLQTAKNINIRPLQPKMLGMWLDIMCLVENNKCLPGLGAQLLDYFHGDIRKSINYLQFYFPKDNLTNDNLIPQCNDLKFNVDDENSSMSWTDRETIEEKNDGANSNYIKITNISQCLLYEKNKLYVFEYPVQLFKIWWNVPNLINNNLQEHKAVKEISKQSNKSLEIEALSKTLDAISISDYCRKKHFNTDITDSPWRSLENGSVSERETLDNYNNNEIIADEITHALVTGSIVNAQKALAIDHNGNLEFPGINVRSKGLSLHKEDEFS</sequence>
<dbReference type="Pfam" id="PF00004">
    <property type="entry name" value="AAA"/>
    <property type="match status" value="1"/>
</dbReference>
<dbReference type="EMBL" id="OU893337">
    <property type="protein sequence ID" value="CAH0761154.1"/>
    <property type="molecule type" value="Genomic_DNA"/>
</dbReference>
<organism evidence="3 4">
    <name type="scientific">Diatraea saccharalis</name>
    <name type="common">sugarcane borer</name>
    <dbReference type="NCBI Taxonomy" id="40085"/>
    <lineage>
        <taxon>Eukaryota</taxon>
        <taxon>Metazoa</taxon>
        <taxon>Ecdysozoa</taxon>
        <taxon>Arthropoda</taxon>
        <taxon>Hexapoda</taxon>
        <taxon>Insecta</taxon>
        <taxon>Pterygota</taxon>
        <taxon>Neoptera</taxon>
        <taxon>Endopterygota</taxon>
        <taxon>Lepidoptera</taxon>
        <taxon>Glossata</taxon>
        <taxon>Ditrysia</taxon>
        <taxon>Pyraloidea</taxon>
        <taxon>Crambidae</taxon>
        <taxon>Crambinae</taxon>
        <taxon>Diatraea</taxon>
    </lineage>
</organism>
<feature type="region of interest" description="Disordered" evidence="1">
    <location>
        <begin position="850"/>
        <end position="887"/>
    </location>
</feature>
<dbReference type="SUPFAM" id="SSF52540">
    <property type="entry name" value="P-loop containing nucleoside triphosphate hydrolases"/>
    <property type="match status" value="1"/>
</dbReference>
<reference evidence="3" key="2">
    <citation type="submission" date="2022-10" db="EMBL/GenBank/DDBJ databases">
        <authorList>
            <consortium name="ENA_rothamsted_submissions"/>
            <consortium name="culmorum"/>
            <person name="King R."/>
        </authorList>
    </citation>
    <scope>NUCLEOTIDE SEQUENCE</scope>
</reference>
<dbReference type="AlphaFoldDB" id="A0A9P0CBI0"/>
<dbReference type="GO" id="GO:0005524">
    <property type="term" value="F:ATP binding"/>
    <property type="evidence" value="ECO:0007669"/>
    <property type="project" value="InterPro"/>
</dbReference>
<feature type="compositionally biased region" description="Polar residues" evidence="1">
    <location>
        <begin position="874"/>
        <end position="887"/>
    </location>
</feature>
<feature type="compositionally biased region" description="Basic residues" evidence="1">
    <location>
        <begin position="851"/>
        <end position="869"/>
    </location>
</feature>
<evidence type="ECO:0000313" key="3">
    <source>
        <dbReference type="EMBL" id="CAH0761154.1"/>
    </source>
</evidence>
<dbReference type="Gene3D" id="3.40.50.300">
    <property type="entry name" value="P-loop containing nucleotide triphosphate hydrolases"/>
    <property type="match status" value="1"/>
</dbReference>
<proteinExistence type="predicted"/>
<dbReference type="InterPro" id="IPR003959">
    <property type="entry name" value="ATPase_AAA_core"/>
</dbReference>
<name>A0A9P0CBI0_9NEOP</name>
<accession>A0A9P0CBI0</accession>
<dbReference type="GO" id="GO:0003677">
    <property type="term" value="F:DNA binding"/>
    <property type="evidence" value="ECO:0007669"/>
    <property type="project" value="TreeGrafter"/>
</dbReference>
<evidence type="ECO:0000313" key="4">
    <source>
        <dbReference type="Proteomes" id="UP001153714"/>
    </source>
</evidence>